<keyword evidence="2" id="KW-1185">Reference proteome</keyword>
<evidence type="ECO:0000313" key="2">
    <source>
        <dbReference type="Proteomes" id="UP001054837"/>
    </source>
</evidence>
<comment type="caution">
    <text evidence="1">The sequence shown here is derived from an EMBL/GenBank/DDBJ whole genome shotgun (WGS) entry which is preliminary data.</text>
</comment>
<dbReference type="EMBL" id="BPLQ01013561">
    <property type="protein sequence ID" value="GIY73101.1"/>
    <property type="molecule type" value="Genomic_DNA"/>
</dbReference>
<reference evidence="1 2" key="1">
    <citation type="submission" date="2021-06" db="EMBL/GenBank/DDBJ databases">
        <title>Caerostris darwini draft genome.</title>
        <authorList>
            <person name="Kono N."/>
            <person name="Arakawa K."/>
        </authorList>
    </citation>
    <scope>NUCLEOTIDE SEQUENCE [LARGE SCALE GENOMIC DNA]</scope>
</reference>
<dbReference type="AlphaFoldDB" id="A0AAV4VRH7"/>
<proteinExistence type="predicted"/>
<evidence type="ECO:0008006" key="3">
    <source>
        <dbReference type="Google" id="ProtNLM"/>
    </source>
</evidence>
<organism evidence="1 2">
    <name type="scientific">Caerostris darwini</name>
    <dbReference type="NCBI Taxonomy" id="1538125"/>
    <lineage>
        <taxon>Eukaryota</taxon>
        <taxon>Metazoa</taxon>
        <taxon>Ecdysozoa</taxon>
        <taxon>Arthropoda</taxon>
        <taxon>Chelicerata</taxon>
        <taxon>Arachnida</taxon>
        <taxon>Araneae</taxon>
        <taxon>Araneomorphae</taxon>
        <taxon>Entelegynae</taxon>
        <taxon>Araneoidea</taxon>
        <taxon>Araneidae</taxon>
        <taxon>Caerostris</taxon>
    </lineage>
</organism>
<gene>
    <name evidence="1" type="ORF">CDAR_68011</name>
</gene>
<accession>A0AAV4VRH7</accession>
<protein>
    <recommendedName>
        <fullName evidence="3">Cytochrome c biogenesis B</fullName>
    </recommendedName>
</protein>
<name>A0AAV4VRH7_9ARAC</name>
<sequence>MGERLPAPALIGSFESSGLHPVSRTPSLPFHLLLPDRRFISIHIGSLRSDSLLLLLQSGITQKISKPDSSCFFCPPGLRLFLLLGKNISTRHSKPAAVHAFLGPSVTPDPAHALSRNVNDSPRAYWSFLPTPLLCIV</sequence>
<dbReference type="Proteomes" id="UP001054837">
    <property type="component" value="Unassembled WGS sequence"/>
</dbReference>
<evidence type="ECO:0000313" key="1">
    <source>
        <dbReference type="EMBL" id="GIY73101.1"/>
    </source>
</evidence>